<evidence type="ECO:0000313" key="10">
    <source>
        <dbReference type="Proteomes" id="UP000054549"/>
    </source>
</evidence>
<evidence type="ECO:0000256" key="3">
    <source>
        <dbReference type="ARBA" id="ARBA00022692"/>
    </source>
</evidence>
<reference evidence="9 10" key="1">
    <citation type="submission" date="2014-04" db="EMBL/GenBank/DDBJ databases">
        <title>Evolutionary Origins and Diversification of the Mycorrhizal Mutualists.</title>
        <authorList>
            <consortium name="DOE Joint Genome Institute"/>
            <consortium name="Mycorrhizal Genomics Consortium"/>
            <person name="Kohler A."/>
            <person name="Kuo A."/>
            <person name="Nagy L.G."/>
            <person name="Floudas D."/>
            <person name="Copeland A."/>
            <person name="Barry K.W."/>
            <person name="Cichocki N."/>
            <person name="Veneault-Fourrey C."/>
            <person name="LaButti K."/>
            <person name="Lindquist E.A."/>
            <person name="Lipzen A."/>
            <person name="Lundell T."/>
            <person name="Morin E."/>
            <person name="Murat C."/>
            <person name="Riley R."/>
            <person name="Ohm R."/>
            <person name="Sun H."/>
            <person name="Tunlid A."/>
            <person name="Henrissat B."/>
            <person name="Grigoriev I.V."/>
            <person name="Hibbett D.S."/>
            <person name="Martin F."/>
        </authorList>
    </citation>
    <scope>NUCLEOTIDE SEQUENCE [LARGE SCALE GENOMIC DNA]</scope>
    <source>
        <strain evidence="9 10">Koide BX008</strain>
    </source>
</reference>
<keyword evidence="2" id="KW-1003">Cell membrane</keyword>
<sequence length="164" mass="17805">MPRTQHHQADSHSDIHPPNTEAAEPKPTTTCSVLTNPFHVSLVLENRGSVARDHLALERTYLAYVRTSLAIASAGVALVQLFTISSKNTNVHFSAQFARPLGATMIVYGLLVLTMGLCTFRYFRVQHTLPRGFFPTSLHGVAGSALILGTFMTVLFGILVGAKT</sequence>
<evidence type="ECO:0000256" key="5">
    <source>
        <dbReference type="ARBA" id="ARBA00023136"/>
    </source>
</evidence>
<comment type="subcellular location">
    <subcellularLocation>
        <location evidence="1">Cell membrane</location>
        <topology evidence="1">Multi-pass membrane protein</topology>
    </subcellularLocation>
</comment>
<organism evidence="9 10">
    <name type="scientific">Amanita muscaria (strain Koide BX008)</name>
    <dbReference type="NCBI Taxonomy" id="946122"/>
    <lineage>
        <taxon>Eukaryota</taxon>
        <taxon>Fungi</taxon>
        <taxon>Dikarya</taxon>
        <taxon>Basidiomycota</taxon>
        <taxon>Agaricomycotina</taxon>
        <taxon>Agaricomycetes</taxon>
        <taxon>Agaricomycetidae</taxon>
        <taxon>Agaricales</taxon>
        <taxon>Pluteineae</taxon>
        <taxon>Amanitaceae</taxon>
        <taxon>Amanita</taxon>
    </lineage>
</organism>
<dbReference type="PANTHER" id="PTHR34187">
    <property type="entry name" value="FGR18P"/>
    <property type="match status" value="1"/>
</dbReference>
<dbReference type="EMBL" id="KN818278">
    <property type="protein sequence ID" value="KIL61867.1"/>
    <property type="molecule type" value="Genomic_DNA"/>
</dbReference>
<dbReference type="GO" id="GO:0005886">
    <property type="term" value="C:plasma membrane"/>
    <property type="evidence" value="ECO:0007669"/>
    <property type="project" value="UniProtKB-SubCell"/>
</dbReference>
<dbReference type="InterPro" id="IPR052053">
    <property type="entry name" value="IM_YidH-like"/>
</dbReference>
<dbReference type="OrthoDB" id="199599at2759"/>
<evidence type="ECO:0000256" key="1">
    <source>
        <dbReference type="ARBA" id="ARBA00004651"/>
    </source>
</evidence>
<evidence type="ECO:0000313" key="9">
    <source>
        <dbReference type="EMBL" id="KIL61867.1"/>
    </source>
</evidence>
<keyword evidence="5 7" id="KW-0472">Membrane</keyword>
<dbReference type="Pfam" id="PF02656">
    <property type="entry name" value="DUF202"/>
    <property type="match status" value="1"/>
</dbReference>
<dbReference type="PANTHER" id="PTHR34187:SF2">
    <property type="entry name" value="DUF202 DOMAIN-CONTAINING PROTEIN"/>
    <property type="match status" value="1"/>
</dbReference>
<evidence type="ECO:0000256" key="6">
    <source>
        <dbReference type="SAM" id="MobiDB-lite"/>
    </source>
</evidence>
<dbReference type="AlphaFoldDB" id="A0A0C2WJW8"/>
<dbReference type="HOGENOM" id="CLU_053359_3_2_1"/>
<feature type="transmembrane region" description="Helical" evidence="7">
    <location>
        <begin position="61"/>
        <end position="84"/>
    </location>
</feature>
<evidence type="ECO:0000259" key="8">
    <source>
        <dbReference type="Pfam" id="PF02656"/>
    </source>
</evidence>
<keyword evidence="3 7" id="KW-0812">Transmembrane</keyword>
<feature type="domain" description="DUF202" evidence="8">
    <location>
        <begin position="52"/>
        <end position="127"/>
    </location>
</feature>
<evidence type="ECO:0000256" key="2">
    <source>
        <dbReference type="ARBA" id="ARBA00022475"/>
    </source>
</evidence>
<keyword evidence="10" id="KW-1185">Reference proteome</keyword>
<evidence type="ECO:0000256" key="7">
    <source>
        <dbReference type="SAM" id="Phobius"/>
    </source>
</evidence>
<evidence type="ECO:0000256" key="4">
    <source>
        <dbReference type="ARBA" id="ARBA00022989"/>
    </source>
</evidence>
<feature type="transmembrane region" description="Helical" evidence="7">
    <location>
        <begin position="105"/>
        <end position="123"/>
    </location>
</feature>
<keyword evidence="4 7" id="KW-1133">Transmembrane helix</keyword>
<protein>
    <recommendedName>
        <fullName evidence="8">DUF202 domain-containing protein</fullName>
    </recommendedName>
</protein>
<proteinExistence type="predicted"/>
<gene>
    <name evidence="9" type="ORF">M378DRAFT_81955</name>
</gene>
<dbReference type="InParanoid" id="A0A0C2WJW8"/>
<dbReference type="InterPro" id="IPR003807">
    <property type="entry name" value="DUF202"/>
</dbReference>
<feature type="transmembrane region" description="Helical" evidence="7">
    <location>
        <begin position="143"/>
        <end position="162"/>
    </location>
</feature>
<accession>A0A0C2WJW8</accession>
<name>A0A0C2WJW8_AMAMK</name>
<feature type="region of interest" description="Disordered" evidence="6">
    <location>
        <begin position="1"/>
        <end position="28"/>
    </location>
</feature>
<dbReference type="Proteomes" id="UP000054549">
    <property type="component" value="Unassembled WGS sequence"/>
</dbReference>